<dbReference type="EMBL" id="CM056744">
    <property type="protein sequence ID" value="KAJ8667042.1"/>
    <property type="molecule type" value="Genomic_DNA"/>
</dbReference>
<proteinExistence type="predicted"/>
<keyword evidence="2" id="KW-1185">Reference proteome</keyword>
<dbReference type="Proteomes" id="UP001239111">
    <property type="component" value="Chromosome 4"/>
</dbReference>
<organism evidence="1 2">
    <name type="scientific">Eretmocerus hayati</name>
    <dbReference type="NCBI Taxonomy" id="131215"/>
    <lineage>
        <taxon>Eukaryota</taxon>
        <taxon>Metazoa</taxon>
        <taxon>Ecdysozoa</taxon>
        <taxon>Arthropoda</taxon>
        <taxon>Hexapoda</taxon>
        <taxon>Insecta</taxon>
        <taxon>Pterygota</taxon>
        <taxon>Neoptera</taxon>
        <taxon>Endopterygota</taxon>
        <taxon>Hymenoptera</taxon>
        <taxon>Apocrita</taxon>
        <taxon>Proctotrupomorpha</taxon>
        <taxon>Chalcidoidea</taxon>
        <taxon>Aphelinidae</taxon>
        <taxon>Aphelininae</taxon>
        <taxon>Eretmocerus</taxon>
    </lineage>
</organism>
<reference evidence="1" key="1">
    <citation type="submission" date="2023-04" db="EMBL/GenBank/DDBJ databases">
        <title>A chromosome-level genome assembly of the parasitoid wasp Eretmocerus hayati.</title>
        <authorList>
            <person name="Zhong Y."/>
            <person name="Liu S."/>
            <person name="Liu Y."/>
        </authorList>
    </citation>
    <scope>NUCLEOTIDE SEQUENCE</scope>
    <source>
        <strain evidence="1">ZJU_SS_LIU_2023</strain>
    </source>
</reference>
<evidence type="ECO:0000313" key="2">
    <source>
        <dbReference type="Proteomes" id="UP001239111"/>
    </source>
</evidence>
<sequence>MQPHHQYGSKVNGARETDKKPSIATYGTSYAAPSRLAAALGKQPAMFQSFLRNIMTSTAAYAYTDDGPHAQVSDADFIASYAGPHAQVSDADFIASYAGPHAQVSDADFIASYAGPHAQVSDADFIASYAGPHAQVSDADFIASYAGPHVKVSDADLTASDAGPYKIALDVQHHSASEERTKKFLTHWEEYQSPAASFTTAPADERILPSVTLYIQQLKTKSRPRGLSYHERSRQPQAENYSAISRQREGTVTSSPVKHVTDRHCPHRATVQTRRDGRTRGQADTGAHPPVSRLTLLVQYSHACIIEICPRNRAPKSRSTCTTGKSCAKVSQTHVHTVSPAAIIVNHTN</sequence>
<accession>A0ACC2N7K1</accession>
<gene>
    <name evidence="1" type="ORF">QAD02_008704</name>
</gene>
<comment type="caution">
    <text evidence="1">The sequence shown here is derived from an EMBL/GenBank/DDBJ whole genome shotgun (WGS) entry which is preliminary data.</text>
</comment>
<evidence type="ECO:0000313" key="1">
    <source>
        <dbReference type="EMBL" id="KAJ8667042.1"/>
    </source>
</evidence>
<name>A0ACC2N7K1_9HYME</name>
<protein>
    <submittedName>
        <fullName evidence="1">Uncharacterized protein</fullName>
    </submittedName>
</protein>